<evidence type="ECO:0000313" key="2">
    <source>
        <dbReference type="Proteomes" id="UP000814140"/>
    </source>
</evidence>
<accession>A0ACB8T3B9</accession>
<organism evidence="1 2">
    <name type="scientific">Artomyces pyxidatus</name>
    <dbReference type="NCBI Taxonomy" id="48021"/>
    <lineage>
        <taxon>Eukaryota</taxon>
        <taxon>Fungi</taxon>
        <taxon>Dikarya</taxon>
        <taxon>Basidiomycota</taxon>
        <taxon>Agaricomycotina</taxon>
        <taxon>Agaricomycetes</taxon>
        <taxon>Russulales</taxon>
        <taxon>Auriscalpiaceae</taxon>
        <taxon>Artomyces</taxon>
    </lineage>
</organism>
<comment type="caution">
    <text evidence="1">The sequence shown here is derived from an EMBL/GenBank/DDBJ whole genome shotgun (WGS) entry which is preliminary data.</text>
</comment>
<evidence type="ECO:0000313" key="1">
    <source>
        <dbReference type="EMBL" id="KAI0062987.1"/>
    </source>
</evidence>
<keyword evidence="2" id="KW-1185">Reference proteome</keyword>
<reference evidence="1" key="1">
    <citation type="submission" date="2021-03" db="EMBL/GenBank/DDBJ databases">
        <authorList>
            <consortium name="DOE Joint Genome Institute"/>
            <person name="Ahrendt S."/>
            <person name="Looney B.P."/>
            <person name="Miyauchi S."/>
            <person name="Morin E."/>
            <person name="Drula E."/>
            <person name="Courty P.E."/>
            <person name="Chicoki N."/>
            <person name="Fauchery L."/>
            <person name="Kohler A."/>
            <person name="Kuo A."/>
            <person name="Labutti K."/>
            <person name="Pangilinan J."/>
            <person name="Lipzen A."/>
            <person name="Riley R."/>
            <person name="Andreopoulos W."/>
            <person name="He G."/>
            <person name="Johnson J."/>
            <person name="Barry K.W."/>
            <person name="Grigoriev I.V."/>
            <person name="Nagy L."/>
            <person name="Hibbett D."/>
            <person name="Henrissat B."/>
            <person name="Matheny P.B."/>
            <person name="Labbe J."/>
            <person name="Martin F."/>
        </authorList>
    </citation>
    <scope>NUCLEOTIDE SEQUENCE</scope>
    <source>
        <strain evidence="1">HHB10654</strain>
    </source>
</reference>
<dbReference type="Proteomes" id="UP000814140">
    <property type="component" value="Unassembled WGS sequence"/>
</dbReference>
<sequence>MVQLSKLAMFLAAGASLVLRGHAQGFTVPPITPAQAQSAQITMQQLSQNSTNQDALAADVAKAAAAAAGITQNFTNIGTKLQTIDNENLQAQKFFPTWQGFRNQYITLLQSAKNEASAIAGYADEFNEGILVIVNNPDIPTASKVQAIDSFINKSTTFQASSNALSIAFTELASNLTEFTGTFANFAYNRSLADNSTIQTLLGEIGQLQEEIAKIEVSMIALGVGMGATLLGSAAGLVFFPEFAPAILIGAAIIEGILAATEIGLAAAYAVDQNKVGTLQNEVNNLRADLSLINSVQSSLNVTATTDIPALTAHLSLFTGVWQDVASDCTKLIGWLQDGADDADMPDILVVWLDQASTIYATMSTALTQYATLVTVPSS</sequence>
<proteinExistence type="predicted"/>
<gene>
    <name evidence="1" type="ORF">BV25DRAFT_1915720</name>
</gene>
<name>A0ACB8T3B9_9AGAM</name>
<reference evidence="1" key="2">
    <citation type="journal article" date="2022" name="New Phytol.">
        <title>Evolutionary transition to the ectomycorrhizal habit in the genomes of a hyperdiverse lineage of mushroom-forming fungi.</title>
        <authorList>
            <person name="Looney B."/>
            <person name="Miyauchi S."/>
            <person name="Morin E."/>
            <person name="Drula E."/>
            <person name="Courty P.E."/>
            <person name="Kohler A."/>
            <person name="Kuo A."/>
            <person name="LaButti K."/>
            <person name="Pangilinan J."/>
            <person name="Lipzen A."/>
            <person name="Riley R."/>
            <person name="Andreopoulos W."/>
            <person name="He G."/>
            <person name="Johnson J."/>
            <person name="Nolan M."/>
            <person name="Tritt A."/>
            <person name="Barry K.W."/>
            <person name="Grigoriev I.V."/>
            <person name="Nagy L.G."/>
            <person name="Hibbett D."/>
            <person name="Henrissat B."/>
            <person name="Matheny P.B."/>
            <person name="Labbe J."/>
            <person name="Martin F.M."/>
        </authorList>
    </citation>
    <scope>NUCLEOTIDE SEQUENCE</scope>
    <source>
        <strain evidence="1">HHB10654</strain>
    </source>
</reference>
<protein>
    <submittedName>
        <fullName evidence="1">Uncharacterized protein</fullName>
    </submittedName>
</protein>
<dbReference type="EMBL" id="MU277205">
    <property type="protein sequence ID" value="KAI0062987.1"/>
    <property type="molecule type" value="Genomic_DNA"/>
</dbReference>